<evidence type="ECO:0000313" key="3">
    <source>
        <dbReference type="EMBL" id="GAA4668474.1"/>
    </source>
</evidence>
<comment type="caution">
    <text evidence="3">The sequence shown here is derived from an EMBL/GenBank/DDBJ whole genome shotgun (WGS) entry which is preliminary data.</text>
</comment>
<dbReference type="Pfam" id="PF13761">
    <property type="entry name" value="DUF4166"/>
    <property type="match status" value="1"/>
</dbReference>
<organism evidence="3 4">
    <name type="scientific">Frondihabitans cladoniiphilus</name>
    <dbReference type="NCBI Taxonomy" id="715785"/>
    <lineage>
        <taxon>Bacteria</taxon>
        <taxon>Bacillati</taxon>
        <taxon>Actinomycetota</taxon>
        <taxon>Actinomycetes</taxon>
        <taxon>Micrococcales</taxon>
        <taxon>Microbacteriaceae</taxon>
        <taxon>Frondihabitans</taxon>
    </lineage>
</organism>
<dbReference type="InterPro" id="IPR025311">
    <property type="entry name" value="DUF4166"/>
</dbReference>
<dbReference type="Proteomes" id="UP001501295">
    <property type="component" value="Unassembled WGS sequence"/>
</dbReference>
<evidence type="ECO:0000256" key="1">
    <source>
        <dbReference type="SAM" id="MobiDB-lite"/>
    </source>
</evidence>
<reference evidence="4" key="1">
    <citation type="journal article" date="2019" name="Int. J. Syst. Evol. Microbiol.">
        <title>The Global Catalogue of Microorganisms (GCM) 10K type strain sequencing project: providing services to taxonomists for standard genome sequencing and annotation.</title>
        <authorList>
            <consortium name="The Broad Institute Genomics Platform"/>
            <consortium name="The Broad Institute Genome Sequencing Center for Infectious Disease"/>
            <person name="Wu L."/>
            <person name="Ma J."/>
        </authorList>
    </citation>
    <scope>NUCLEOTIDE SEQUENCE [LARGE SCALE GENOMIC DNA]</scope>
    <source>
        <strain evidence="4">JCM 18956</strain>
    </source>
</reference>
<feature type="region of interest" description="Disordered" evidence="1">
    <location>
        <begin position="1"/>
        <end position="30"/>
    </location>
</feature>
<dbReference type="RefSeq" id="WP_345373658.1">
    <property type="nucleotide sequence ID" value="NZ_BAABLM010000001.1"/>
</dbReference>
<keyword evidence="4" id="KW-1185">Reference proteome</keyword>
<sequence>MSTAPRPAPRPTVRPTARPALGRTAPGTTGPVFRTALGADFERLHPMLRKRFDVSLANGYATVGEGVMTRIRRGPWWTVPFLQIGRLRNILVADLGDDVPFRIENYPYLDPFGRETVTFVRSYRVPGASRESRFDATMVLDAARGVVVDYLGTHQHLAVDLALTVEDDGSLHLTSGEQRFYERRAAFRFPMLFSGRASLRERYDEEAGVFRVSLEVRNRVFGFLFGYEGWFRAEFPAATDAPARLKPVRHEARL</sequence>
<gene>
    <name evidence="3" type="ORF">GCM10025780_09010</name>
</gene>
<evidence type="ECO:0000259" key="2">
    <source>
        <dbReference type="Pfam" id="PF13761"/>
    </source>
</evidence>
<dbReference type="EMBL" id="BAABLM010000001">
    <property type="protein sequence ID" value="GAA4668474.1"/>
    <property type="molecule type" value="Genomic_DNA"/>
</dbReference>
<protein>
    <submittedName>
        <fullName evidence="3">DUF4166 domain-containing protein</fullName>
    </submittedName>
</protein>
<proteinExistence type="predicted"/>
<feature type="domain" description="DUF4166" evidence="2">
    <location>
        <begin position="44"/>
        <end position="231"/>
    </location>
</feature>
<feature type="compositionally biased region" description="Pro residues" evidence="1">
    <location>
        <begin position="1"/>
        <end position="12"/>
    </location>
</feature>
<name>A0ABP8VQS1_9MICO</name>
<evidence type="ECO:0000313" key="4">
    <source>
        <dbReference type="Proteomes" id="UP001501295"/>
    </source>
</evidence>
<accession>A0ABP8VQS1</accession>